<evidence type="ECO:0000313" key="8">
    <source>
        <dbReference type="EMBL" id="OQE18210.1"/>
    </source>
</evidence>
<dbReference type="GO" id="GO:0000981">
    <property type="term" value="F:DNA-binding transcription factor activity, RNA polymerase II-specific"/>
    <property type="evidence" value="ECO:0007669"/>
    <property type="project" value="InterPro"/>
</dbReference>
<dbReference type="SUPFAM" id="SSF57701">
    <property type="entry name" value="Zn2/Cys6 DNA-binding domain"/>
    <property type="match status" value="1"/>
</dbReference>
<dbReference type="GO" id="GO:0006351">
    <property type="term" value="P:DNA-templated transcription"/>
    <property type="evidence" value="ECO:0007669"/>
    <property type="project" value="InterPro"/>
</dbReference>
<dbReference type="GO" id="GO:0008270">
    <property type="term" value="F:zinc ion binding"/>
    <property type="evidence" value="ECO:0007669"/>
    <property type="project" value="InterPro"/>
</dbReference>
<dbReference type="PROSITE" id="PS00463">
    <property type="entry name" value="ZN2_CY6_FUNGAL_1"/>
    <property type="match status" value="1"/>
</dbReference>
<evidence type="ECO:0000256" key="6">
    <source>
        <dbReference type="SAM" id="MobiDB-lite"/>
    </source>
</evidence>
<keyword evidence="4" id="KW-0804">Transcription</keyword>
<evidence type="ECO:0000259" key="7">
    <source>
        <dbReference type="PROSITE" id="PS50048"/>
    </source>
</evidence>
<feature type="compositionally biased region" description="Basic and acidic residues" evidence="6">
    <location>
        <begin position="186"/>
        <end position="197"/>
    </location>
</feature>
<dbReference type="GO" id="GO:0000978">
    <property type="term" value="F:RNA polymerase II cis-regulatory region sequence-specific DNA binding"/>
    <property type="evidence" value="ECO:0007669"/>
    <property type="project" value="TreeGrafter"/>
</dbReference>
<dbReference type="Proteomes" id="UP000191285">
    <property type="component" value="Unassembled WGS sequence"/>
</dbReference>
<dbReference type="InterPro" id="IPR051127">
    <property type="entry name" value="Fungal_SecMet_Regulators"/>
</dbReference>
<dbReference type="EMBL" id="MLKD01000018">
    <property type="protein sequence ID" value="OQE18210.1"/>
    <property type="molecule type" value="Genomic_DNA"/>
</dbReference>
<dbReference type="InterPro" id="IPR001138">
    <property type="entry name" value="Zn2Cys6_DnaBD"/>
</dbReference>
<dbReference type="Pfam" id="PF04082">
    <property type="entry name" value="Fungal_trans"/>
    <property type="match status" value="1"/>
</dbReference>
<dbReference type="SMART" id="SM00906">
    <property type="entry name" value="Fungal_trans"/>
    <property type="match status" value="1"/>
</dbReference>
<dbReference type="SMART" id="SM00066">
    <property type="entry name" value="GAL4"/>
    <property type="match status" value="1"/>
</dbReference>
<dbReference type="OrthoDB" id="2283488at2759"/>
<evidence type="ECO:0000256" key="3">
    <source>
        <dbReference type="ARBA" id="ARBA00023125"/>
    </source>
</evidence>
<reference evidence="9" key="1">
    <citation type="journal article" date="2017" name="Nat. Microbiol.">
        <title>Global analysis of biosynthetic gene clusters reveals vast potential of secondary metabolite production in Penicillium species.</title>
        <authorList>
            <person name="Nielsen J.C."/>
            <person name="Grijseels S."/>
            <person name="Prigent S."/>
            <person name="Ji B."/>
            <person name="Dainat J."/>
            <person name="Nielsen K.F."/>
            <person name="Frisvad J.C."/>
            <person name="Workman M."/>
            <person name="Nielsen J."/>
        </authorList>
    </citation>
    <scope>NUCLEOTIDE SEQUENCE [LARGE SCALE GENOMIC DNA]</scope>
    <source>
        <strain evidence="9">IBT 24891</strain>
    </source>
</reference>
<sequence length="730" mass="83439">MSWGSYRYQKKDKSGDLFMSSLEPIEVTRQDERDRRPIPELSCKECRRRKSKCDRVTPHCTLCRKHDRRCEYESKTRPLTRRYVTELETALAQTRALVQRLIPDNEELSNYIDFAEPIDGTKQMDHPINMPSTHLDSGVTNNHRLQIYQQETETQAERSWAQERPTDQQRTVDSSTGRAKSPSETSPERGNWEWDERTGRANSKRFVDGMASLTSDSNEAGYLGVASGAALLRVTDPSPNGSGEQLGSGQNIRQNYNHASEIPIALTSLGQLEPFVEAYFTVFHRSYPIVHEATFRAQFMEVIPRPKENAWQVLLYVLAAIGAFTASTEPSTVDIGLFDAAKLRLSIDALETGNIHLVQALTLASNYLQKRNKPNSGYNYMGLARRTAMAIGLHKEIQSPEMSLFTREIRRRIWNCIFIFDIGAIITFSRPFDFPPNGVDVELPLNVHDTDITQGTTEEPQEAEQTTVYTHLRCQATFHMATNEIYSKIISTPYPSASEVIEADDRFISPWLSSLPPYFQENITQDSRFKLCHAILRWRYRNFRTLMYRPILLRRVMSRRNAMSIDGEETDHHEEIATQRCLQAACESVELISAYWATEHQNTMACWYGLYFLFQAILIPINCLRNDPQCPAADSWREQITLGMRTIDSMSRLNETASLCLERIRSVCGPYLDISLDGWGHPTEESPQTQIANLYSLMWPALDIAQMDGLDPSLQTSTIMDFMNQIPGFE</sequence>
<evidence type="ECO:0000256" key="1">
    <source>
        <dbReference type="ARBA" id="ARBA00022723"/>
    </source>
</evidence>
<dbReference type="CDD" id="cd12148">
    <property type="entry name" value="fungal_TF_MHR"/>
    <property type="match status" value="1"/>
</dbReference>
<keyword evidence="3" id="KW-0238">DNA-binding</keyword>
<evidence type="ECO:0000256" key="2">
    <source>
        <dbReference type="ARBA" id="ARBA00023015"/>
    </source>
</evidence>
<dbReference type="PANTHER" id="PTHR47424">
    <property type="entry name" value="REGULATORY PROTEIN GAL4"/>
    <property type="match status" value="1"/>
</dbReference>
<dbReference type="InterPro" id="IPR036864">
    <property type="entry name" value="Zn2-C6_fun-type_DNA-bd_sf"/>
</dbReference>
<dbReference type="GO" id="GO:0005634">
    <property type="term" value="C:nucleus"/>
    <property type="evidence" value="ECO:0007669"/>
    <property type="project" value="TreeGrafter"/>
</dbReference>
<keyword evidence="5" id="KW-0539">Nucleus</keyword>
<dbReference type="AlphaFoldDB" id="A0A1V6SWL3"/>
<feature type="domain" description="Zn(2)-C6 fungal-type" evidence="7">
    <location>
        <begin position="42"/>
        <end position="72"/>
    </location>
</feature>
<dbReference type="Pfam" id="PF00172">
    <property type="entry name" value="Zn_clus"/>
    <property type="match status" value="1"/>
</dbReference>
<name>A0A1V6SWL3_9EURO</name>
<dbReference type="Gene3D" id="4.10.240.10">
    <property type="entry name" value="Zn(2)-C6 fungal-type DNA-binding domain"/>
    <property type="match status" value="1"/>
</dbReference>
<dbReference type="CDD" id="cd00067">
    <property type="entry name" value="GAL4"/>
    <property type="match status" value="1"/>
</dbReference>
<comment type="caution">
    <text evidence="8">The sequence shown here is derived from an EMBL/GenBank/DDBJ whole genome shotgun (WGS) entry which is preliminary data.</text>
</comment>
<accession>A0A1V6SWL3</accession>
<keyword evidence="9" id="KW-1185">Reference proteome</keyword>
<dbReference type="PROSITE" id="PS50048">
    <property type="entry name" value="ZN2_CY6_FUNGAL_2"/>
    <property type="match status" value="1"/>
</dbReference>
<feature type="compositionally biased region" description="Polar residues" evidence="6">
    <location>
        <begin position="168"/>
        <end position="185"/>
    </location>
</feature>
<keyword evidence="1" id="KW-0479">Metal-binding</keyword>
<protein>
    <recommendedName>
        <fullName evidence="7">Zn(2)-C6 fungal-type domain-containing protein</fullName>
    </recommendedName>
</protein>
<evidence type="ECO:0000256" key="5">
    <source>
        <dbReference type="ARBA" id="ARBA00023242"/>
    </source>
</evidence>
<organism evidence="8 9">
    <name type="scientific">Penicillium steckii</name>
    <dbReference type="NCBI Taxonomy" id="303698"/>
    <lineage>
        <taxon>Eukaryota</taxon>
        <taxon>Fungi</taxon>
        <taxon>Dikarya</taxon>
        <taxon>Ascomycota</taxon>
        <taxon>Pezizomycotina</taxon>
        <taxon>Eurotiomycetes</taxon>
        <taxon>Eurotiomycetidae</taxon>
        <taxon>Eurotiales</taxon>
        <taxon>Aspergillaceae</taxon>
        <taxon>Penicillium</taxon>
    </lineage>
</organism>
<keyword evidence="2" id="KW-0805">Transcription regulation</keyword>
<dbReference type="InterPro" id="IPR007219">
    <property type="entry name" value="XnlR_reg_dom"/>
</dbReference>
<dbReference type="PANTHER" id="PTHR47424:SF2">
    <property type="entry name" value="TRANSCRIPTION FACTOR DOMAIN-CONTAINING PROTEIN-RELATED"/>
    <property type="match status" value="1"/>
</dbReference>
<feature type="region of interest" description="Disordered" evidence="6">
    <location>
        <begin position="151"/>
        <end position="197"/>
    </location>
</feature>
<evidence type="ECO:0000313" key="9">
    <source>
        <dbReference type="Proteomes" id="UP000191285"/>
    </source>
</evidence>
<dbReference type="GO" id="GO:0000435">
    <property type="term" value="P:positive regulation of transcription from RNA polymerase II promoter by galactose"/>
    <property type="evidence" value="ECO:0007669"/>
    <property type="project" value="TreeGrafter"/>
</dbReference>
<gene>
    <name evidence="8" type="ORF">PENSTE_c018G08657</name>
</gene>
<evidence type="ECO:0000256" key="4">
    <source>
        <dbReference type="ARBA" id="ARBA00023163"/>
    </source>
</evidence>
<proteinExistence type="predicted"/>